<dbReference type="GeneID" id="93398025"/>
<keyword evidence="3" id="KW-0808">Transferase</keyword>
<evidence type="ECO:0000313" key="4">
    <source>
        <dbReference type="Proteomes" id="UP000480943"/>
    </source>
</evidence>
<dbReference type="Proteomes" id="UP000480943">
    <property type="component" value="Unassembled WGS sequence"/>
</dbReference>
<proteinExistence type="predicted"/>
<dbReference type="PANTHER" id="PTHR43441">
    <property type="entry name" value="RIBOSOMAL-PROTEIN-SERINE ACETYLTRANSFERASE"/>
    <property type="match status" value="1"/>
</dbReference>
<dbReference type="PANTHER" id="PTHR43441:SF11">
    <property type="entry name" value="RIBOSOMAL-PROTEIN-SERINE ACETYLTRANSFERASE"/>
    <property type="match status" value="1"/>
</dbReference>
<dbReference type="Pfam" id="PF13302">
    <property type="entry name" value="Acetyltransf_3"/>
    <property type="match status" value="1"/>
</dbReference>
<dbReference type="GO" id="GO:0005737">
    <property type="term" value="C:cytoplasm"/>
    <property type="evidence" value="ECO:0007669"/>
    <property type="project" value="TreeGrafter"/>
</dbReference>
<name>A0A1C3DI22_PHODD</name>
<dbReference type="GO" id="GO:1990189">
    <property type="term" value="F:protein N-terminal-serine acetyltransferase activity"/>
    <property type="evidence" value="ECO:0007669"/>
    <property type="project" value="TreeGrafter"/>
</dbReference>
<dbReference type="Gene3D" id="3.40.630.30">
    <property type="match status" value="1"/>
</dbReference>
<evidence type="ECO:0000259" key="1">
    <source>
        <dbReference type="PROSITE" id="PS51186"/>
    </source>
</evidence>
<dbReference type="RefSeq" id="WP_005298825.1">
    <property type="nucleotide sequence ID" value="NZ_AP026780.1"/>
</dbReference>
<reference evidence="2 4" key="1">
    <citation type="submission" date="2019-09" db="EMBL/GenBank/DDBJ databases">
        <title>Photobacterium damselae subsp. damselae CDC-2227-81, a human clinical isolate.</title>
        <authorList>
            <person name="Osorio C.R."/>
        </authorList>
    </citation>
    <scope>NUCLEOTIDE SEQUENCE [LARGE SCALE GENOMIC DNA]</scope>
    <source>
        <strain evidence="2 4">CDC-2227-81</strain>
    </source>
</reference>
<dbReference type="EMBL" id="VZUQ01000071">
    <property type="protein sequence ID" value="KAB1179363.1"/>
    <property type="molecule type" value="Genomic_DNA"/>
</dbReference>
<reference evidence="3 5" key="2">
    <citation type="submission" date="2020-06" db="EMBL/GenBank/DDBJ databases">
        <title>Photobacterium damselae subsp. damselae comparative genomics.</title>
        <authorList>
            <person name="Osorio C.R."/>
        </authorList>
    </citation>
    <scope>NUCLEOTIDE SEQUENCE [LARGE SCALE GENOMIC DNA]</scope>
    <source>
        <strain evidence="3 5">TW250/03</strain>
    </source>
</reference>
<protein>
    <submittedName>
        <fullName evidence="3">GNAT family N-acetyltransferase</fullName>
    </submittedName>
</protein>
<organism evidence="3 5">
    <name type="scientific">Photobacterium damselae subsp. damselae</name>
    <name type="common">Listonella damsela</name>
    <dbReference type="NCBI Taxonomy" id="85581"/>
    <lineage>
        <taxon>Bacteria</taxon>
        <taxon>Pseudomonadati</taxon>
        <taxon>Pseudomonadota</taxon>
        <taxon>Gammaproteobacteria</taxon>
        <taxon>Vibrionales</taxon>
        <taxon>Vibrionaceae</taxon>
        <taxon>Photobacterium</taxon>
    </lineage>
</organism>
<dbReference type="InterPro" id="IPR016181">
    <property type="entry name" value="Acyl_CoA_acyltransferase"/>
</dbReference>
<dbReference type="InterPro" id="IPR051908">
    <property type="entry name" value="Ribosomal_N-acetyltransferase"/>
</dbReference>
<evidence type="ECO:0000313" key="2">
    <source>
        <dbReference type="EMBL" id="KAB1179363.1"/>
    </source>
</evidence>
<dbReference type="PROSITE" id="PS51186">
    <property type="entry name" value="GNAT"/>
    <property type="match status" value="1"/>
</dbReference>
<evidence type="ECO:0000313" key="5">
    <source>
        <dbReference type="Proteomes" id="UP000533429"/>
    </source>
</evidence>
<dbReference type="AlphaFoldDB" id="A0A1C3DI22"/>
<dbReference type="Proteomes" id="UP000533429">
    <property type="component" value="Unassembled WGS sequence"/>
</dbReference>
<dbReference type="EMBL" id="JABXOR010000498">
    <property type="protein sequence ID" value="NVP00130.1"/>
    <property type="molecule type" value="Genomic_DNA"/>
</dbReference>
<dbReference type="SUPFAM" id="SSF55729">
    <property type="entry name" value="Acyl-CoA N-acyltransferases (Nat)"/>
    <property type="match status" value="1"/>
</dbReference>
<feature type="domain" description="N-acetyltransferase" evidence="1">
    <location>
        <begin position="20"/>
        <end position="171"/>
    </location>
</feature>
<dbReference type="InterPro" id="IPR000182">
    <property type="entry name" value="GNAT_dom"/>
</dbReference>
<comment type="caution">
    <text evidence="3">The sequence shown here is derived from an EMBL/GenBank/DDBJ whole genome shotgun (WGS) entry which is preliminary data.</text>
</comment>
<sequence>MTQHFTLETERLYLRPFKDVDLFPFLQALYDSMAELSPWLEWCDYNFTQDDAKEWIANSSVAWQTNTGYEFAVFDKRSDELLGAVALTCLQPLFNSANLGYWIHSSYHHQGIAKEACQAIIHFGFEDLSLTRLEIVTHMDNIPSQQTALACGAQFEAISRNRVLVNDIPNPGYVYSIIPQDVE</sequence>
<evidence type="ECO:0000313" key="3">
    <source>
        <dbReference type="EMBL" id="NVP00130.1"/>
    </source>
</evidence>
<dbReference type="GO" id="GO:0008999">
    <property type="term" value="F:protein-N-terminal-alanine acetyltransferase activity"/>
    <property type="evidence" value="ECO:0007669"/>
    <property type="project" value="TreeGrafter"/>
</dbReference>
<gene>
    <name evidence="2" type="ORF">F6450_13435</name>
    <name evidence="3" type="ORF">HWA77_07880</name>
</gene>
<dbReference type="KEGG" id="pds:CAY62_07910"/>
<accession>A0A1C3DI22</accession>